<organism evidence="1 2">
    <name type="scientific">Paenibacillus piri</name>
    <dbReference type="NCBI Taxonomy" id="2547395"/>
    <lineage>
        <taxon>Bacteria</taxon>
        <taxon>Bacillati</taxon>
        <taxon>Bacillota</taxon>
        <taxon>Bacilli</taxon>
        <taxon>Bacillales</taxon>
        <taxon>Paenibacillaceae</taxon>
        <taxon>Paenibacillus</taxon>
    </lineage>
</organism>
<comment type="caution">
    <text evidence="1">The sequence shown here is derived from an EMBL/GenBank/DDBJ whole genome shotgun (WGS) entry which is preliminary data.</text>
</comment>
<sequence>MLAPHFQVPESRWSNSACLGYAILGAQRLGYSQNQIKELVRAVYSEFDLTSIAEATVVYELSPY</sequence>
<reference evidence="1 2" key="1">
    <citation type="submission" date="2019-03" db="EMBL/GenBank/DDBJ databases">
        <title>This is whole genome sequence of Paenibacillus sp MS74 strain.</title>
        <authorList>
            <person name="Trinh H.N."/>
        </authorList>
    </citation>
    <scope>NUCLEOTIDE SEQUENCE [LARGE SCALE GENOMIC DNA]</scope>
    <source>
        <strain evidence="1 2">MS74</strain>
    </source>
</reference>
<dbReference type="EMBL" id="SMRT01000012">
    <property type="protein sequence ID" value="TDF94867.1"/>
    <property type="molecule type" value="Genomic_DNA"/>
</dbReference>
<evidence type="ECO:0000313" key="2">
    <source>
        <dbReference type="Proteomes" id="UP000295636"/>
    </source>
</evidence>
<dbReference type="AlphaFoldDB" id="A0A4R5KK52"/>
<gene>
    <name evidence="1" type="ORF">E1757_22220</name>
</gene>
<evidence type="ECO:0000313" key="1">
    <source>
        <dbReference type="EMBL" id="TDF94867.1"/>
    </source>
</evidence>
<proteinExistence type="predicted"/>
<dbReference type="OrthoDB" id="1913115at2"/>
<protein>
    <submittedName>
        <fullName evidence="1">Uncharacterized protein</fullName>
    </submittedName>
</protein>
<dbReference type="Proteomes" id="UP000295636">
    <property type="component" value="Unassembled WGS sequence"/>
</dbReference>
<keyword evidence="2" id="KW-1185">Reference proteome</keyword>
<accession>A0A4R5KK52</accession>
<name>A0A4R5KK52_9BACL</name>